<dbReference type="SUPFAM" id="SSF47266">
    <property type="entry name" value="4-helical cytokines"/>
    <property type="match status" value="1"/>
</dbReference>
<dbReference type="Proteomes" id="UP000028990">
    <property type="component" value="Unassembled WGS sequence"/>
</dbReference>
<dbReference type="SMART" id="SM00076">
    <property type="entry name" value="IFabd"/>
    <property type="match status" value="1"/>
</dbReference>
<evidence type="ECO:0000256" key="8">
    <source>
        <dbReference type="RuleBase" id="RU000436"/>
    </source>
</evidence>
<dbReference type="EMBL" id="KN125098">
    <property type="protein sequence ID" value="KFO19381.1"/>
    <property type="molecule type" value="Genomic_DNA"/>
</dbReference>
<comment type="similarity">
    <text evidence="2 8">Belongs to the alpha/beta interferon family.</text>
</comment>
<evidence type="ECO:0000256" key="7">
    <source>
        <dbReference type="ARBA" id="ARBA00023157"/>
    </source>
</evidence>
<evidence type="ECO:0000313" key="10">
    <source>
        <dbReference type="EMBL" id="KFO19381.1"/>
    </source>
</evidence>
<dbReference type="STRING" id="885580.ENSFDAP00000012025"/>
<evidence type="ECO:0000256" key="9">
    <source>
        <dbReference type="SAM" id="SignalP"/>
    </source>
</evidence>
<dbReference type="OMA" id="QYCAWEF"/>
<gene>
    <name evidence="10" type="ORF">H920_19228</name>
</gene>
<dbReference type="PRINTS" id="PR00266">
    <property type="entry name" value="INTERFERONAB"/>
</dbReference>
<evidence type="ECO:0000256" key="6">
    <source>
        <dbReference type="ARBA" id="ARBA00023118"/>
    </source>
</evidence>
<organism evidence="10 11">
    <name type="scientific">Fukomys damarensis</name>
    <name type="common">Damaraland mole rat</name>
    <name type="synonym">Cryptomys damarensis</name>
    <dbReference type="NCBI Taxonomy" id="885580"/>
    <lineage>
        <taxon>Eukaryota</taxon>
        <taxon>Metazoa</taxon>
        <taxon>Chordata</taxon>
        <taxon>Craniata</taxon>
        <taxon>Vertebrata</taxon>
        <taxon>Euteleostomi</taxon>
        <taxon>Mammalia</taxon>
        <taxon>Eutheria</taxon>
        <taxon>Euarchontoglires</taxon>
        <taxon>Glires</taxon>
        <taxon>Rodentia</taxon>
        <taxon>Hystricomorpha</taxon>
        <taxon>Bathyergidae</taxon>
        <taxon>Fukomys</taxon>
    </lineage>
</organism>
<dbReference type="Gene3D" id="1.20.1250.10">
    <property type="match status" value="1"/>
</dbReference>
<comment type="subcellular location">
    <subcellularLocation>
        <location evidence="1">Secreted</location>
    </subcellularLocation>
</comment>
<feature type="chain" id="PRO_5001872927" evidence="9">
    <location>
        <begin position="24"/>
        <end position="187"/>
    </location>
</feature>
<dbReference type="GO" id="GO:0051607">
    <property type="term" value="P:defense response to virus"/>
    <property type="evidence" value="ECO:0007669"/>
    <property type="project" value="UniProtKB-KW"/>
</dbReference>
<dbReference type="GO" id="GO:0005126">
    <property type="term" value="F:cytokine receptor binding"/>
    <property type="evidence" value="ECO:0007669"/>
    <property type="project" value="InterPro"/>
</dbReference>
<evidence type="ECO:0000256" key="5">
    <source>
        <dbReference type="ARBA" id="ARBA00022729"/>
    </source>
</evidence>
<evidence type="ECO:0000256" key="1">
    <source>
        <dbReference type="ARBA" id="ARBA00004613"/>
    </source>
</evidence>
<reference evidence="10 11" key="1">
    <citation type="submission" date="2013-11" db="EMBL/GenBank/DDBJ databases">
        <title>The Damaraland mole rat (Fukomys damarensis) genome and evolution of African mole rats.</title>
        <authorList>
            <person name="Gladyshev V.N."/>
            <person name="Fang X."/>
        </authorList>
    </citation>
    <scope>NUCLEOTIDE SEQUENCE [LARGE SCALE GENOMIC DNA]</scope>
    <source>
        <tissue evidence="10">Liver</tissue>
    </source>
</reference>
<accession>A0A091D968</accession>
<keyword evidence="5 9" id="KW-0732">Signal</keyword>
<dbReference type="PANTHER" id="PTHR11691">
    <property type="entry name" value="TYPE I INTERFERON"/>
    <property type="match status" value="1"/>
</dbReference>
<dbReference type="InterPro" id="IPR009079">
    <property type="entry name" value="4_helix_cytokine-like_core"/>
</dbReference>
<dbReference type="eggNOG" id="ENOG502SQAC">
    <property type="taxonomic scope" value="Eukaryota"/>
</dbReference>
<evidence type="ECO:0000256" key="4">
    <source>
        <dbReference type="ARBA" id="ARBA00022525"/>
    </source>
</evidence>
<dbReference type="InterPro" id="IPR000471">
    <property type="entry name" value="Interferon_alpha/beta/delta"/>
</dbReference>
<evidence type="ECO:0000256" key="2">
    <source>
        <dbReference type="ARBA" id="ARBA00011033"/>
    </source>
</evidence>
<dbReference type="GO" id="GO:0005125">
    <property type="term" value="F:cytokine activity"/>
    <property type="evidence" value="ECO:0007669"/>
    <property type="project" value="UniProtKB-KW"/>
</dbReference>
<keyword evidence="7" id="KW-1015">Disulfide bond</keyword>
<sequence length="187" mass="21436">MAWPFSVLVALVALTIMSSCSLGCDLPQTHSQGNERALTLLQQMRRISTFSCLKDREDFGFPRQEFDGKRIQKARAISVLHEMTSQTFRLFSTEDSSAAWNNNLLDTFCTGLHQQLSDLEACLTQEVGLEEVPVLHEDSRLALRRYFHRITLYLKEKQYSLCAWEVVRAEIMRSFLSSGILARKVKD</sequence>
<keyword evidence="3 8" id="KW-0202">Cytokine</keyword>
<dbReference type="CDD" id="cd00095">
    <property type="entry name" value="IFab"/>
    <property type="match status" value="1"/>
</dbReference>
<dbReference type="Pfam" id="PF00143">
    <property type="entry name" value="Interferon"/>
    <property type="match status" value="1"/>
</dbReference>
<evidence type="ECO:0000256" key="3">
    <source>
        <dbReference type="ARBA" id="ARBA00022514"/>
    </source>
</evidence>
<dbReference type="FunFam" id="1.20.1250.10:FF:000001">
    <property type="entry name" value="Interferon alpha"/>
    <property type="match status" value="1"/>
</dbReference>
<keyword evidence="11" id="KW-1185">Reference proteome</keyword>
<dbReference type="AlphaFoldDB" id="A0A091D968"/>
<keyword evidence="4" id="KW-0964">Secreted</keyword>
<name>A0A091D968_FUKDA</name>
<dbReference type="GO" id="GO:0005615">
    <property type="term" value="C:extracellular space"/>
    <property type="evidence" value="ECO:0007669"/>
    <property type="project" value="UniProtKB-KW"/>
</dbReference>
<keyword evidence="6 8" id="KW-0051">Antiviral defense</keyword>
<dbReference type="PROSITE" id="PS00252">
    <property type="entry name" value="INTERFERON_A_B_D"/>
    <property type="match status" value="1"/>
</dbReference>
<proteinExistence type="inferred from homology"/>
<protein>
    <submittedName>
        <fullName evidence="10">Interferon alpha-4</fullName>
    </submittedName>
</protein>
<dbReference type="OrthoDB" id="9833506at2759"/>
<feature type="signal peptide" evidence="9">
    <location>
        <begin position="1"/>
        <end position="23"/>
    </location>
</feature>
<dbReference type="PANTHER" id="PTHR11691:SF60">
    <property type="entry name" value="INTERFERON ALPHA-5"/>
    <property type="match status" value="1"/>
</dbReference>
<evidence type="ECO:0000313" key="11">
    <source>
        <dbReference type="Proteomes" id="UP000028990"/>
    </source>
</evidence>